<dbReference type="PANTHER" id="PTHR15885">
    <property type="entry name" value="COILED-COIL DOMAIN-CONTAINING PROTEIN 174"/>
    <property type="match status" value="1"/>
</dbReference>
<evidence type="ECO:0000259" key="3">
    <source>
        <dbReference type="Pfam" id="PF25449"/>
    </source>
</evidence>
<feature type="compositionally biased region" description="Polar residues" evidence="2">
    <location>
        <begin position="249"/>
        <end position="258"/>
    </location>
</feature>
<comment type="caution">
    <text evidence="4">The sequence shown here is derived from an EMBL/GenBank/DDBJ whole genome shotgun (WGS) entry which is preliminary data.</text>
</comment>
<dbReference type="Proteomes" id="UP000478052">
    <property type="component" value="Unassembled WGS sequence"/>
</dbReference>
<accession>A0A6G0ZAJ4</accession>
<feature type="compositionally biased region" description="Basic and acidic residues" evidence="2">
    <location>
        <begin position="259"/>
        <end position="278"/>
    </location>
</feature>
<dbReference type="Pfam" id="PF25449">
    <property type="entry name" value="CCDC174_GRSR"/>
    <property type="match status" value="1"/>
</dbReference>
<dbReference type="AlphaFoldDB" id="A0A6G0ZAJ4"/>
<protein>
    <recommendedName>
        <fullName evidence="3">CCDC174 alpha/beta GRSR domain-containing protein</fullName>
    </recommendedName>
</protein>
<evidence type="ECO:0000256" key="2">
    <source>
        <dbReference type="SAM" id="MobiDB-lite"/>
    </source>
</evidence>
<dbReference type="InterPro" id="IPR057464">
    <property type="entry name" value="CCDC174_GRSR"/>
</dbReference>
<gene>
    <name evidence="4" type="ORF">FWK35_00003575</name>
</gene>
<dbReference type="InterPro" id="IPR025066">
    <property type="entry name" value="CCDC174-like"/>
</dbReference>
<evidence type="ECO:0000256" key="1">
    <source>
        <dbReference type="ARBA" id="ARBA00023054"/>
    </source>
</evidence>
<keyword evidence="1" id="KW-0175">Coiled coil</keyword>
<dbReference type="GO" id="GO:0005634">
    <property type="term" value="C:nucleus"/>
    <property type="evidence" value="ECO:0007669"/>
    <property type="project" value="TreeGrafter"/>
</dbReference>
<evidence type="ECO:0000313" key="5">
    <source>
        <dbReference type="Proteomes" id="UP000478052"/>
    </source>
</evidence>
<organism evidence="4 5">
    <name type="scientific">Aphis craccivora</name>
    <name type="common">Cowpea aphid</name>
    <dbReference type="NCBI Taxonomy" id="307492"/>
    <lineage>
        <taxon>Eukaryota</taxon>
        <taxon>Metazoa</taxon>
        <taxon>Ecdysozoa</taxon>
        <taxon>Arthropoda</taxon>
        <taxon>Hexapoda</taxon>
        <taxon>Insecta</taxon>
        <taxon>Pterygota</taxon>
        <taxon>Neoptera</taxon>
        <taxon>Paraneoptera</taxon>
        <taxon>Hemiptera</taxon>
        <taxon>Sternorrhyncha</taxon>
        <taxon>Aphidomorpha</taxon>
        <taxon>Aphidoidea</taxon>
        <taxon>Aphididae</taxon>
        <taxon>Aphidini</taxon>
        <taxon>Aphis</taxon>
        <taxon>Aphis</taxon>
    </lineage>
</organism>
<keyword evidence="5" id="KW-1185">Reference proteome</keyword>
<feature type="region of interest" description="Disordered" evidence="2">
    <location>
        <begin position="248"/>
        <end position="278"/>
    </location>
</feature>
<sequence length="396" mass="46613">MLSSFYSLPSHLLSEINICKASYQVFNELRDELQNWFNLWRIKINPNKSTHITFTLRPDHNPPMFLNNETIPITQDTRYLGVHLDSKLTWEYHIKTKRKSLNLKLHKMKYLLKSNLPLNTKLIIYKQILHPSMTYGIQLWVSLKAELLRKQDEANKAKSFSGDTFIRPIPGAKTPSCLLQSNEGVEKRNAKDLEEEYTPDIENSLKKSRDVLAMKAKLYDKLVKGEMVSEQDKTFLVDFKQKVTENENKTTYPVSSTKENIEEQEKSDPDADLDKYDSGADDDWVDYTDFFGRTRRCLKTDLEFFKKRDQRIEKELEPLPPPPNEMKQQTPITAQQFVKEGRNPEEMSELVSSDMRREQLRLKWEEEERKLAQRTDIHYEDIRFDGNFVDKMSETA</sequence>
<dbReference type="OrthoDB" id="333551at2759"/>
<dbReference type="EMBL" id="VUJU01000944">
    <property type="protein sequence ID" value="KAF0767556.1"/>
    <property type="molecule type" value="Genomic_DNA"/>
</dbReference>
<feature type="domain" description="CCDC174 alpha/beta GRSR" evidence="3">
    <location>
        <begin position="284"/>
        <end position="312"/>
    </location>
</feature>
<name>A0A6G0ZAJ4_APHCR</name>
<proteinExistence type="predicted"/>
<evidence type="ECO:0000313" key="4">
    <source>
        <dbReference type="EMBL" id="KAF0767556.1"/>
    </source>
</evidence>
<dbReference type="PANTHER" id="PTHR15885:SF1">
    <property type="entry name" value="COILED-COIL DOMAIN-CONTAINING PROTEIN 174"/>
    <property type="match status" value="1"/>
</dbReference>
<reference evidence="4 5" key="1">
    <citation type="submission" date="2019-08" db="EMBL/GenBank/DDBJ databases">
        <title>Whole genome of Aphis craccivora.</title>
        <authorList>
            <person name="Voronova N.V."/>
            <person name="Shulinski R.S."/>
            <person name="Bandarenka Y.V."/>
            <person name="Zhorov D.G."/>
            <person name="Warner D."/>
        </authorList>
    </citation>
    <scope>NUCLEOTIDE SEQUENCE [LARGE SCALE GENOMIC DNA]</scope>
    <source>
        <strain evidence="4">180601</strain>
        <tissue evidence="4">Whole Body</tissue>
    </source>
</reference>